<evidence type="ECO:0000313" key="3">
    <source>
        <dbReference type="Proteomes" id="UP000314294"/>
    </source>
</evidence>
<reference evidence="2 3" key="1">
    <citation type="submission" date="2019-03" db="EMBL/GenBank/DDBJ databases">
        <title>First draft genome of Liparis tanakae, snailfish: a comprehensive survey of snailfish specific genes.</title>
        <authorList>
            <person name="Kim W."/>
            <person name="Song I."/>
            <person name="Jeong J.-H."/>
            <person name="Kim D."/>
            <person name="Kim S."/>
            <person name="Ryu S."/>
            <person name="Song J.Y."/>
            <person name="Lee S.K."/>
        </authorList>
    </citation>
    <scope>NUCLEOTIDE SEQUENCE [LARGE SCALE GENOMIC DNA]</scope>
    <source>
        <tissue evidence="2">Muscle</tissue>
    </source>
</reference>
<protein>
    <submittedName>
        <fullName evidence="2">Uncharacterized protein</fullName>
    </submittedName>
</protein>
<evidence type="ECO:0000313" key="2">
    <source>
        <dbReference type="EMBL" id="TNN77214.1"/>
    </source>
</evidence>
<keyword evidence="3" id="KW-1185">Reference proteome</keyword>
<feature type="region of interest" description="Disordered" evidence="1">
    <location>
        <begin position="66"/>
        <end position="87"/>
    </location>
</feature>
<sequence length="87" mass="10024">MSFTTSCILKGRKARKRRSEMVRLRSRMSMGVGFCFTFLQKRGVRALVLDERAALRVFIGSLKLREEEKEEAGDDRGAEKADMNYCK</sequence>
<evidence type="ECO:0000256" key="1">
    <source>
        <dbReference type="SAM" id="MobiDB-lite"/>
    </source>
</evidence>
<proteinExistence type="predicted"/>
<comment type="caution">
    <text evidence="2">The sequence shown here is derived from an EMBL/GenBank/DDBJ whole genome shotgun (WGS) entry which is preliminary data.</text>
</comment>
<accession>A0A4Z2IIF2</accession>
<name>A0A4Z2IIF2_9TELE</name>
<gene>
    <name evidence="2" type="ORF">EYF80_012521</name>
</gene>
<dbReference type="Proteomes" id="UP000314294">
    <property type="component" value="Unassembled WGS sequence"/>
</dbReference>
<feature type="compositionally biased region" description="Basic and acidic residues" evidence="1">
    <location>
        <begin position="74"/>
        <end position="87"/>
    </location>
</feature>
<dbReference type="AlphaFoldDB" id="A0A4Z2IIF2"/>
<organism evidence="2 3">
    <name type="scientific">Liparis tanakae</name>
    <name type="common">Tanaka's snailfish</name>
    <dbReference type="NCBI Taxonomy" id="230148"/>
    <lineage>
        <taxon>Eukaryota</taxon>
        <taxon>Metazoa</taxon>
        <taxon>Chordata</taxon>
        <taxon>Craniata</taxon>
        <taxon>Vertebrata</taxon>
        <taxon>Euteleostomi</taxon>
        <taxon>Actinopterygii</taxon>
        <taxon>Neopterygii</taxon>
        <taxon>Teleostei</taxon>
        <taxon>Neoteleostei</taxon>
        <taxon>Acanthomorphata</taxon>
        <taxon>Eupercaria</taxon>
        <taxon>Perciformes</taxon>
        <taxon>Cottioidei</taxon>
        <taxon>Cottales</taxon>
        <taxon>Liparidae</taxon>
        <taxon>Liparis</taxon>
    </lineage>
</organism>
<dbReference type="EMBL" id="SRLO01000085">
    <property type="protein sequence ID" value="TNN77214.1"/>
    <property type="molecule type" value="Genomic_DNA"/>
</dbReference>